<comment type="caution">
    <text evidence="2">The sequence shown here is derived from an EMBL/GenBank/DDBJ whole genome shotgun (WGS) entry which is preliminary data.</text>
</comment>
<name>A0A483CSE2_9EURY</name>
<reference evidence="2 3" key="1">
    <citation type="submission" date="2017-11" db="EMBL/GenBank/DDBJ databases">
        <title>Isolation and Characterization of Methanofollis Species from Methane Seep Offshore SW Taiwan.</title>
        <authorList>
            <person name="Teng N.-H."/>
            <person name="Lai M.-C."/>
            <person name="Chen S.-C."/>
        </authorList>
    </citation>
    <scope>NUCLEOTIDE SEQUENCE [LARGE SCALE GENOMIC DNA]</scope>
    <source>
        <strain evidence="2 3">FWC-SCC2</strain>
    </source>
</reference>
<sequence>MQMKSVPVDDIEIAYQEIGEGDPLVMITGSSATMDMWSPALLDALSRQRRLILFDNRGMGFTTTSDREFSIPLFAEDTVGLMDALGIERADIFGWSMGGYIAQELVLHHPERVNRMVLYAASPGGEAEVPPSDAVIAALGDTSGSPEEQGMRLLSLLFPREWMEQNPDPSAYFPFVTETMLPESIIRQNRACETWEGTASRLFTIPSPVLLITGTGDVIVPPENSYILGEGITDSWIVKVPGGGHGLMYQEPQKMAEIVQFFLSC</sequence>
<dbReference type="InterPro" id="IPR050471">
    <property type="entry name" value="AB_hydrolase"/>
</dbReference>
<feature type="domain" description="AB hydrolase-1" evidence="1">
    <location>
        <begin position="23"/>
        <end position="252"/>
    </location>
</feature>
<proteinExistence type="predicted"/>
<protein>
    <submittedName>
        <fullName evidence="2">Alpha/beta hydrolase</fullName>
    </submittedName>
</protein>
<dbReference type="SUPFAM" id="SSF53474">
    <property type="entry name" value="alpha/beta-Hydrolases"/>
    <property type="match status" value="1"/>
</dbReference>
<evidence type="ECO:0000259" key="1">
    <source>
        <dbReference type="Pfam" id="PF00561"/>
    </source>
</evidence>
<dbReference type="OrthoDB" id="7531at2157"/>
<dbReference type="PANTHER" id="PTHR43433:SF5">
    <property type="entry name" value="AB HYDROLASE-1 DOMAIN-CONTAINING PROTEIN"/>
    <property type="match status" value="1"/>
</dbReference>
<dbReference type="PRINTS" id="PR00111">
    <property type="entry name" value="ABHYDROLASE"/>
</dbReference>
<dbReference type="Pfam" id="PF00561">
    <property type="entry name" value="Abhydrolase_1"/>
    <property type="match status" value="1"/>
</dbReference>
<dbReference type="Gene3D" id="3.40.50.1820">
    <property type="entry name" value="alpha/beta hydrolase"/>
    <property type="match status" value="1"/>
</dbReference>
<dbReference type="EMBL" id="PGCL01000008">
    <property type="protein sequence ID" value="TAJ43346.1"/>
    <property type="molecule type" value="Genomic_DNA"/>
</dbReference>
<dbReference type="PANTHER" id="PTHR43433">
    <property type="entry name" value="HYDROLASE, ALPHA/BETA FOLD FAMILY PROTEIN"/>
    <property type="match status" value="1"/>
</dbReference>
<dbReference type="InterPro" id="IPR000073">
    <property type="entry name" value="AB_hydrolase_1"/>
</dbReference>
<dbReference type="Proteomes" id="UP000292580">
    <property type="component" value="Unassembled WGS sequence"/>
</dbReference>
<keyword evidence="2" id="KW-0378">Hydrolase</keyword>
<dbReference type="RefSeq" id="WP_130647695.1">
    <property type="nucleotide sequence ID" value="NZ_PGCL01000008.1"/>
</dbReference>
<organism evidence="2 3">
    <name type="scientific">Methanofollis fontis</name>
    <dbReference type="NCBI Taxonomy" id="2052832"/>
    <lineage>
        <taxon>Archaea</taxon>
        <taxon>Methanobacteriati</taxon>
        <taxon>Methanobacteriota</taxon>
        <taxon>Stenosarchaea group</taxon>
        <taxon>Methanomicrobia</taxon>
        <taxon>Methanomicrobiales</taxon>
        <taxon>Methanomicrobiaceae</taxon>
        <taxon>Methanofollis</taxon>
    </lineage>
</organism>
<evidence type="ECO:0000313" key="2">
    <source>
        <dbReference type="EMBL" id="TAJ43346.1"/>
    </source>
</evidence>
<dbReference type="GO" id="GO:0016787">
    <property type="term" value="F:hydrolase activity"/>
    <property type="evidence" value="ECO:0007669"/>
    <property type="project" value="UniProtKB-KW"/>
</dbReference>
<evidence type="ECO:0000313" key="3">
    <source>
        <dbReference type="Proteomes" id="UP000292580"/>
    </source>
</evidence>
<accession>A0A483CSE2</accession>
<gene>
    <name evidence="2" type="ORF">CUJ86_11385</name>
</gene>
<dbReference type="AlphaFoldDB" id="A0A483CSE2"/>
<keyword evidence="3" id="KW-1185">Reference proteome</keyword>
<dbReference type="InterPro" id="IPR029058">
    <property type="entry name" value="AB_hydrolase_fold"/>
</dbReference>